<dbReference type="InterPro" id="IPR018740">
    <property type="entry name" value="DUF2282_membr"/>
</dbReference>
<dbReference type="RefSeq" id="WP_057625142.1">
    <property type="nucleotide sequence ID" value="NZ_LKHV02000001.1"/>
</dbReference>
<dbReference type="AlphaFoldDB" id="A0A0Q9YAQ2"/>
<dbReference type="Proteomes" id="UP000051494">
    <property type="component" value="Unassembled WGS sequence"/>
</dbReference>
<reference evidence="1" key="1">
    <citation type="submission" date="2015-09" db="EMBL/GenBank/DDBJ databases">
        <title>Draft Genome Sequences of Two Novel Amoeba-resistant Intranuclear Bacteria, Candidatus Berkiella cookevillensis and Candidatus Berkiella aquae.</title>
        <authorList>
            <person name="Mehari Y.T."/>
            <person name="Arivett B.A."/>
            <person name="Farone A.L."/>
            <person name="Gunderson J.H."/>
            <person name="Farone M.B."/>
        </authorList>
    </citation>
    <scope>NUCLEOTIDE SEQUENCE [LARGE SCALE GENOMIC DNA]</scope>
    <source>
        <strain evidence="1">CC99</strain>
    </source>
</reference>
<protein>
    <submittedName>
        <fullName evidence="2">DUF2282 domain-containing protein</fullName>
    </submittedName>
</protein>
<dbReference type="PATRIC" id="fig|1590042.3.peg.2085"/>
<organism evidence="1">
    <name type="scientific">Candidatus Berkiella cookevillensis</name>
    <dbReference type="NCBI Taxonomy" id="437022"/>
    <lineage>
        <taxon>Bacteria</taxon>
        <taxon>Pseudomonadati</taxon>
        <taxon>Pseudomonadota</taxon>
        <taxon>Gammaproteobacteria</taxon>
        <taxon>Candidatus Berkiellales</taxon>
        <taxon>Candidatus Berkiellaceae</taxon>
        <taxon>Candidatus Berkiella</taxon>
    </lineage>
</organism>
<comment type="caution">
    <text evidence="1">The sequence shown here is derived from an EMBL/GenBank/DDBJ whole genome shotgun (WGS) entry which is preliminary data.</text>
</comment>
<dbReference type="EMBL" id="LKHV01000012">
    <property type="protein sequence ID" value="KRG17744.1"/>
    <property type="molecule type" value="Genomic_DNA"/>
</dbReference>
<dbReference type="OrthoDB" id="1551288at2"/>
<proteinExistence type="predicted"/>
<keyword evidence="3" id="KW-1185">Reference proteome</keyword>
<name>A0A0Q9YAQ2_9GAMM</name>
<evidence type="ECO:0000313" key="1">
    <source>
        <dbReference type="EMBL" id="KRG17744.1"/>
    </source>
</evidence>
<evidence type="ECO:0000313" key="2">
    <source>
        <dbReference type="EMBL" id="MCS5709528.1"/>
    </source>
</evidence>
<accession>A0A0Q9YAQ2</accession>
<dbReference type="STRING" id="437022.CC99x_02039"/>
<reference evidence="2" key="3">
    <citation type="submission" date="2021-06" db="EMBL/GenBank/DDBJ databases">
        <title>Genomic Description and Analysis of Intracellular Bacteria, Candidatus Berkiella cookevillensis and Candidatus Berkiella aquae.</title>
        <authorList>
            <person name="Kidane D.T."/>
            <person name="Mehari Y.T."/>
            <person name="Rice F.C."/>
            <person name="Arivett B.A."/>
            <person name="Farone A.L."/>
            <person name="Berk S.G."/>
            <person name="Farone M.B."/>
        </authorList>
    </citation>
    <scope>NUCLEOTIDE SEQUENCE</scope>
    <source>
        <strain evidence="2">CC99</strain>
    </source>
</reference>
<sequence>MRNKISKIVTAAIVGVVGVGVFSVSELAQAKKGDVEKCYGVAKAGKNDCGTSIHACAGQSTQDQDPNEWIYLPKGTCDKISGGKTK</sequence>
<evidence type="ECO:0000313" key="3">
    <source>
        <dbReference type="Proteomes" id="UP000051494"/>
    </source>
</evidence>
<reference evidence="2" key="2">
    <citation type="journal article" date="2016" name="Genome Announc.">
        <title>Draft Genome Sequences of Two Novel Amoeba-Resistant Intranuclear Bacteria, 'Candidatus Berkiella cookevillensis' and 'Candidatus Berkiella aquae'.</title>
        <authorList>
            <person name="Mehari Y.T."/>
            <person name="Arivett B.A."/>
            <person name="Farone A.L."/>
            <person name="Gunderson J.H."/>
            <person name="Farone M.B."/>
        </authorList>
    </citation>
    <scope>NUCLEOTIDE SEQUENCE</scope>
    <source>
        <strain evidence="2">CC99</strain>
    </source>
</reference>
<dbReference type="Pfam" id="PF10048">
    <property type="entry name" value="DUF2282"/>
    <property type="match status" value="1"/>
</dbReference>
<dbReference type="EMBL" id="LKHV02000001">
    <property type="protein sequence ID" value="MCS5709528.1"/>
    <property type="molecule type" value="Genomic_DNA"/>
</dbReference>
<gene>
    <name evidence="2" type="ORF">CC99x_011540</name>
    <name evidence="1" type="ORF">CC99x_02039</name>
</gene>